<dbReference type="InterPro" id="IPR018820">
    <property type="entry name" value="BRE4-related_DUF2421"/>
</dbReference>
<feature type="compositionally biased region" description="Polar residues" evidence="8">
    <location>
        <begin position="1143"/>
        <end position="1153"/>
    </location>
</feature>
<feature type="transmembrane region" description="Helical" evidence="9">
    <location>
        <begin position="141"/>
        <end position="159"/>
    </location>
</feature>
<comment type="caution">
    <text evidence="13">The sequence shown here is derived from an EMBL/GenBank/DDBJ whole genome shotgun (WGS) entry which is preliminary data.</text>
</comment>
<dbReference type="Pfam" id="PF20147">
    <property type="entry name" value="Crinkler"/>
    <property type="match status" value="1"/>
</dbReference>
<dbReference type="OrthoDB" id="1924968at2759"/>
<keyword evidence="14" id="KW-1185">Reference proteome</keyword>
<dbReference type="EMBL" id="JAAAIP010000089">
    <property type="protein sequence ID" value="KAG0326170.1"/>
    <property type="molecule type" value="Genomic_DNA"/>
</dbReference>
<keyword evidence="6 9" id="KW-1133">Transmembrane helix</keyword>
<feature type="region of interest" description="Disordered" evidence="8">
    <location>
        <begin position="698"/>
        <end position="729"/>
    </location>
</feature>
<dbReference type="InterPro" id="IPR023244">
    <property type="entry name" value="Brefeldin_A-sensitivity_4"/>
</dbReference>
<feature type="compositionally biased region" description="Polar residues" evidence="8">
    <location>
        <begin position="1810"/>
        <end position="1825"/>
    </location>
</feature>
<name>A0A9P6RS26_9FUNG</name>
<dbReference type="GO" id="GO:0043657">
    <property type="term" value="C:host cell"/>
    <property type="evidence" value="ECO:0007669"/>
    <property type="project" value="UniProtKB-SubCell"/>
</dbReference>
<feature type="region of interest" description="Disordered" evidence="8">
    <location>
        <begin position="1029"/>
        <end position="1105"/>
    </location>
</feature>
<dbReference type="InterPro" id="IPR020966">
    <property type="entry name" value="ALMT"/>
</dbReference>
<gene>
    <name evidence="13" type="ORF">BGZ99_009967</name>
</gene>
<dbReference type="GO" id="GO:0016020">
    <property type="term" value="C:membrane"/>
    <property type="evidence" value="ECO:0007669"/>
    <property type="project" value="UniProtKB-SubCell"/>
</dbReference>
<feature type="compositionally biased region" description="Low complexity" evidence="8">
    <location>
        <begin position="1858"/>
        <end position="1869"/>
    </location>
</feature>
<keyword evidence="4" id="KW-0964">Secreted</keyword>
<feature type="region of interest" description="Disordered" evidence="8">
    <location>
        <begin position="518"/>
        <end position="541"/>
    </location>
</feature>
<dbReference type="PANTHER" id="PTHR47804">
    <property type="entry name" value="60S RIBOSOMAL PROTEIN L19"/>
    <property type="match status" value="1"/>
</dbReference>
<proteinExistence type="predicted"/>
<evidence type="ECO:0000256" key="2">
    <source>
        <dbReference type="ARBA" id="ARBA00004340"/>
    </source>
</evidence>
<feature type="transmembrane region" description="Helical" evidence="9">
    <location>
        <begin position="1353"/>
        <end position="1371"/>
    </location>
</feature>
<evidence type="ECO:0000313" key="13">
    <source>
        <dbReference type="EMBL" id="KAG0326170.1"/>
    </source>
</evidence>
<feature type="region of interest" description="Disordered" evidence="8">
    <location>
        <begin position="1808"/>
        <end position="1869"/>
    </location>
</feature>
<feature type="region of interest" description="Disordered" evidence="8">
    <location>
        <begin position="334"/>
        <end position="395"/>
    </location>
</feature>
<dbReference type="PANTHER" id="PTHR47804:SF3">
    <property type="entry name" value="PROTEIN BRE4"/>
    <property type="match status" value="1"/>
</dbReference>
<dbReference type="Pfam" id="PF10337">
    <property type="entry name" value="ArAE_2_N"/>
    <property type="match status" value="1"/>
</dbReference>
<feature type="domain" description="DUF2421" evidence="10">
    <location>
        <begin position="1537"/>
        <end position="1652"/>
    </location>
</feature>
<evidence type="ECO:0000256" key="5">
    <source>
        <dbReference type="ARBA" id="ARBA00022692"/>
    </source>
</evidence>
<feature type="transmembrane region" description="Helical" evidence="9">
    <location>
        <begin position="1331"/>
        <end position="1348"/>
    </location>
</feature>
<accession>A0A9P6RS26</accession>
<feature type="compositionally biased region" description="Basic and acidic residues" evidence="8">
    <location>
        <begin position="413"/>
        <end position="428"/>
    </location>
</feature>
<feature type="region of interest" description="Disordered" evidence="8">
    <location>
        <begin position="1464"/>
        <end position="1487"/>
    </location>
</feature>
<feature type="transmembrane region" description="Helical" evidence="9">
    <location>
        <begin position="1409"/>
        <end position="1430"/>
    </location>
</feature>
<feature type="transmembrane region" description="Helical" evidence="9">
    <location>
        <begin position="62"/>
        <end position="94"/>
    </location>
</feature>
<dbReference type="Proteomes" id="UP000738325">
    <property type="component" value="Unassembled WGS sequence"/>
</dbReference>
<feature type="region of interest" description="Disordered" evidence="8">
    <location>
        <begin position="1204"/>
        <end position="1246"/>
    </location>
</feature>
<feature type="domain" description="Putative ER transporter 6TM N-terminal" evidence="11">
    <location>
        <begin position="143"/>
        <end position="321"/>
    </location>
</feature>
<sequence length="2533" mass="283006">MVELRSAPLSRVPTLSILSTESIDSSNSVPLPPPPPPPLSAWRQFINSFTKRVIRRHLKITIAIYLGSCLTLIGPIADALGSHAFLANLVIFFIHPSRTVGSQLEVTIFGCFGAILATFSLILSGLSVVSFNQHNLAEGNTAAWVIEALWLFFGIWLLATLKTRYPKMVPTFIVYSIAIIFGLDRAQSLSFDIHIYRDLIVPILLGLAISLVVSIVFWPETASEGFGRALNESIDSSRSLLDLSTRSFLLNHKAIAMPKSVMEKAQSEVRGAQAKLDTAYKEARFEVTYSSTNPALYKEVRVIVSALMRHLGSMSLVVQNERLLMLGHPDRADDDLHTDSDAESGYSPDSVSSLAGSDTDEGEDDHESGARAKASGTDAKRGGCHTNRTGSAELRRVRQLLMRAERSTAQMMKAREDQQRQQEQERQQRKSATSPPTPERSNSITAGGQQNKPQRPSYFLRRKSTSALADDTLKYNPSSTQRILDQHSAASLTRPGSEHETRNQATIRSLRSLFTVASKPHFKPSRPPSLHSPRGPSRGRMEPPVHYGLQGGTDGVNVSYTPSMASYIDQRSEAPVSNSAMMKAGFEYKKQRGRNHTEEEQEARIDKNHLPQQAHSQDASGALPMKGVVFGDRKLFISFLETVRDPLQKLSDSCSRAMMSMDRELAAGLNADKDRLERIKKRNLQRDNILRKADAMLAQERSVSESQGKGRSRIATGDPTRMDGIDVRSGSLPPSPVVGLWGRVRSFLGIKPRSMSQDEIDYLQACQMAKNTENKTSGGDTGLMAATSGNYEDDSGFTLPGDMSYVEYLTQELQVFDKAEAEGVRQFMTSHPALDIGPREEIFLIFFFIFALREVARELLRLGKHVEELGERQRKELEDKGHSRRRHLWWPKIMGNFWRWLGWVGHSQARDTDSFGDMAMTESVKKSQQQQPRLVAEEKARVRVRAAKEAKAAKRASEKVAWEQAQHSGYARDGPQLQHAFASSRAVGSGKKPAELKGGLGGIERTGERRHGFFSRMWQRNTSWLYRSRDNHQDPYSKRRTHLHPYTRNNIISEKETGDTRSSTATALEVLADGALTSERSSGRNTQHDESRQRPPFITVNIPDYNEIHKHARRLDTDKSRVHTLPMHRAASSPNFSHDPHQGQHNNSSQLRRSPSVGEKDESPLPPGTSAPVDRIARIIQRSSRDDIDVGADSEHDENEDIDAYEQPHEQSSGSSLNIHSGLSRRRSPAHEPTSPPPSKPAGRRNRVFIKVAKPRTFRYRLWEFIQVFKTDEVKYGLKMAVAMTFIGIWVLLDWTSNVLAVDRGQWSMMTVMTVLTPIVGAMVQQFVTRLGGTALGVVWAMLTYLAAPGNPYVICAMMSVFILLSAYMIIVARQPLMGLIMLLTYNSIVIGAYRDTTDTIYELCYKRFISVTLGIIVSLLLNTFIWPVVARRQLRTEIAELVSRQGVFFAELMNKFLLEDPPASKGLSDSDNRSRYHSPAETTDGSFTGASRIQKVVESDKQQLSISALEQEGAARAHVHPLGHDLRHEFDADRLAFQHVEHQFQSKLIRLGQLLQLSKAEPRLKAEFPGKLYEQIVKCCQNIQDRMVSMRTAAELLSPEVREIVTGPINAYRREMVGALLLNFSVLSSSLASKCPLPPYLPSARMARLRVLYNVRKAIAARQVETEKDHYTYIYYYAFSSALEELIEELELLAILIKPVVGITLISGGQGAYGYGGLTGVDSDDEEYEEYEDEDDTSISAAIEAAFFTALPIESTADKPHDTAEGVPSGDEQLYLDTEDNAMDSLGIRASPELSEIQIDLLQPERQLSGPSNLQQVRSSQLFSKTGGRRRDSRSNDDEEAGPGSCGPVVEPKETSTRGLTETGTGKLTTVATRKKSLQPQEAIVSDTLLFENQRPQRYKEALMLASEAGEAGGMDVVEVFSTRRGSQPHLTSLPHDAKVSTNRSHSPGRLRALLPRRNTLGHGHAQINEAAAASPSEPSASLMDFPDSAAMGMFSPVTGAIIGSPAKLRRQLSQQLMMDPSPVIPKRRSQQKLKQQQQEDSDVKLGELASNAFKVKTENNADVADLKDAVFDKIDKTGILAKDLTLWRVSIPPSDDDELPIVLDTLNSDKKRLTSRMRLSTLFPKGPDDNTYIIVERPKCEQEMEEVRSSKATFATTVDLEVATLRKELSDMRSTSATFAITVKPDKKVACTWTTTIDTATVDKMKEILFEEFPQYAHDNFAEVFVYTGLSKPDRVHDDQHLRDILRVCKLNFRCRMTISLESPSKGFSAWNFNDVCIEYNLSKAENPPISVLPSFTDIQPAPWNPDLHTIALDSLYNEVHTRVCSMDLLGSNEPTRSFVVSSFLLATTTLFKEDLYLASQRDLSGRRGHGPVDFSVHSRKNQDFTLGVTEVKKENFKQGVAQNIVQLEATLTSKKRKRETFDTEGEEGPACKMRSYGIITDSKEWFFLECTLDENEAVSYKMKRVPAYVDYDVKWRENEKVSTTSIKTVFLHLVWLFTRVTDELPGRESQSSSLPTNKRRAINRVAMNDI</sequence>
<evidence type="ECO:0000256" key="9">
    <source>
        <dbReference type="SAM" id="Phobius"/>
    </source>
</evidence>
<evidence type="ECO:0000259" key="11">
    <source>
        <dbReference type="Pfam" id="PF10337"/>
    </source>
</evidence>
<feature type="region of interest" description="Disordered" evidence="8">
    <location>
        <begin position="1927"/>
        <end position="1950"/>
    </location>
</feature>
<dbReference type="InterPro" id="IPR018823">
    <property type="entry name" value="ArAE_2_N"/>
</dbReference>
<keyword evidence="7 9" id="KW-0472">Membrane</keyword>
<protein>
    <recommendedName>
        <fullName evidence="15">ER transporter 6TM N-terminal domain-containing protein</fullName>
    </recommendedName>
</protein>
<feature type="region of interest" description="Disordered" evidence="8">
    <location>
        <begin position="469"/>
        <end position="503"/>
    </location>
</feature>
<dbReference type="GO" id="GO:0005576">
    <property type="term" value="C:extracellular region"/>
    <property type="evidence" value="ECO:0007669"/>
    <property type="project" value="UniProtKB-SubCell"/>
</dbReference>
<feature type="compositionally biased region" description="Polar residues" evidence="8">
    <location>
        <begin position="475"/>
        <end position="491"/>
    </location>
</feature>
<evidence type="ECO:0000313" key="14">
    <source>
        <dbReference type="Proteomes" id="UP000738325"/>
    </source>
</evidence>
<evidence type="ECO:0008006" key="15">
    <source>
        <dbReference type="Google" id="ProtNLM"/>
    </source>
</evidence>
<evidence type="ECO:0000256" key="3">
    <source>
        <dbReference type="ARBA" id="ARBA00004613"/>
    </source>
</evidence>
<dbReference type="PRINTS" id="PR02047">
    <property type="entry name" value="BREFELDNASP4"/>
</dbReference>
<evidence type="ECO:0000256" key="7">
    <source>
        <dbReference type="ARBA" id="ARBA00023136"/>
    </source>
</evidence>
<feature type="transmembrane region" description="Helical" evidence="9">
    <location>
        <begin position="106"/>
        <end position="129"/>
    </location>
</feature>
<dbReference type="InterPro" id="IPR052430">
    <property type="entry name" value="IVT-Associated"/>
</dbReference>
<evidence type="ECO:0000259" key="10">
    <source>
        <dbReference type="Pfam" id="PF10334"/>
    </source>
</evidence>
<keyword evidence="5 9" id="KW-0812">Transmembrane</keyword>
<dbReference type="Pfam" id="PF11744">
    <property type="entry name" value="ALMT"/>
    <property type="match status" value="1"/>
</dbReference>
<dbReference type="GO" id="GO:0015743">
    <property type="term" value="P:malate transport"/>
    <property type="evidence" value="ECO:0007669"/>
    <property type="project" value="InterPro"/>
</dbReference>
<feature type="transmembrane region" description="Helical" evidence="9">
    <location>
        <begin position="165"/>
        <end position="183"/>
    </location>
</feature>
<feature type="transmembrane region" description="Helical" evidence="9">
    <location>
        <begin position="195"/>
        <end position="218"/>
    </location>
</feature>
<evidence type="ECO:0000256" key="6">
    <source>
        <dbReference type="ARBA" id="ARBA00022989"/>
    </source>
</evidence>
<feature type="region of interest" description="Disordered" evidence="8">
    <location>
        <begin position="409"/>
        <end position="457"/>
    </location>
</feature>
<dbReference type="Pfam" id="PF10334">
    <property type="entry name" value="BRE4"/>
    <property type="match status" value="1"/>
</dbReference>
<evidence type="ECO:0000259" key="12">
    <source>
        <dbReference type="Pfam" id="PF20147"/>
    </source>
</evidence>
<feature type="region of interest" description="Disordered" evidence="8">
    <location>
        <begin position="1130"/>
        <end position="1175"/>
    </location>
</feature>
<comment type="subcellular location">
    <subcellularLocation>
        <location evidence="2">Host cell</location>
    </subcellularLocation>
    <subcellularLocation>
        <location evidence="1">Membrane</location>
        <topology evidence="1">Multi-pass membrane protein</topology>
    </subcellularLocation>
    <subcellularLocation>
        <location evidence="3">Secreted</location>
    </subcellularLocation>
</comment>
<evidence type="ECO:0000256" key="8">
    <source>
        <dbReference type="SAM" id="MobiDB-lite"/>
    </source>
</evidence>
<feature type="transmembrane region" description="Helical" evidence="9">
    <location>
        <begin position="1276"/>
        <end position="1295"/>
    </location>
</feature>
<feature type="region of interest" description="Disordered" evidence="8">
    <location>
        <begin position="983"/>
        <end position="1003"/>
    </location>
</feature>
<organism evidence="13 14">
    <name type="scientific">Dissophora globulifera</name>
    <dbReference type="NCBI Taxonomy" id="979702"/>
    <lineage>
        <taxon>Eukaryota</taxon>
        <taxon>Fungi</taxon>
        <taxon>Fungi incertae sedis</taxon>
        <taxon>Mucoromycota</taxon>
        <taxon>Mortierellomycotina</taxon>
        <taxon>Mortierellomycetes</taxon>
        <taxon>Mortierellales</taxon>
        <taxon>Mortierellaceae</taxon>
        <taxon>Dissophora</taxon>
    </lineage>
</organism>
<feature type="compositionally biased region" description="Polar residues" evidence="8">
    <location>
        <begin position="430"/>
        <end position="454"/>
    </location>
</feature>
<feature type="compositionally biased region" description="Polar residues" evidence="8">
    <location>
        <begin position="347"/>
        <end position="356"/>
    </location>
</feature>
<evidence type="ECO:0000256" key="4">
    <source>
        <dbReference type="ARBA" id="ARBA00022525"/>
    </source>
</evidence>
<reference evidence="13" key="1">
    <citation type="journal article" date="2020" name="Fungal Divers.">
        <title>Resolving the Mortierellaceae phylogeny through synthesis of multi-gene phylogenetics and phylogenomics.</title>
        <authorList>
            <person name="Vandepol N."/>
            <person name="Liber J."/>
            <person name="Desiro A."/>
            <person name="Na H."/>
            <person name="Kennedy M."/>
            <person name="Barry K."/>
            <person name="Grigoriev I.V."/>
            <person name="Miller A.N."/>
            <person name="O'Donnell K."/>
            <person name="Stajich J.E."/>
            <person name="Bonito G."/>
        </authorList>
    </citation>
    <scope>NUCLEOTIDE SEQUENCE</scope>
    <source>
        <strain evidence="13">REB-010B</strain>
    </source>
</reference>
<evidence type="ECO:0000256" key="1">
    <source>
        <dbReference type="ARBA" id="ARBA00004141"/>
    </source>
</evidence>
<feature type="region of interest" description="Disordered" evidence="8">
    <location>
        <begin position="2023"/>
        <end position="2043"/>
    </location>
</feature>
<feature type="compositionally biased region" description="Polar residues" evidence="8">
    <location>
        <begin position="1210"/>
        <end position="1221"/>
    </location>
</feature>
<feature type="domain" description="Crinkler effector protein N-terminal" evidence="12">
    <location>
        <begin position="2048"/>
        <end position="2138"/>
    </location>
</feature>
<dbReference type="InterPro" id="IPR045379">
    <property type="entry name" value="Crinkler_N"/>
</dbReference>